<feature type="transmembrane region" description="Helical" evidence="6">
    <location>
        <begin position="12"/>
        <end position="33"/>
    </location>
</feature>
<gene>
    <name evidence="8" type="ORF">A2494_01875</name>
</gene>
<feature type="transmembrane region" description="Helical" evidence="6">
    <location>
        <begin position="106"/>
        <end position="127"/>
    </location>
</feature>
<name>A0A1G2DY70_9BACT</name>
<evidence type="ECO:0000256" key="4">
    <source>
        <dbReference type="ARBA" id="ARBA00022989"/>
    </source>
</evidence>
<dbReference type="InterPro" id="IPR007267">
    <property type="entry name" value="GtrA_DPMS_TM"/>
</dbReference>
<evidence type="ECO:0000259" key="7">
    <source>
        <dbReference type="Pfam" id="PF04138"/>
    </source>
</evidence>
<dbReference type="GO" id="GO:0000271">
    <property type="term" value="P:polysaccharide biosynthetic process"/>
    <property type="evidence" value="ECO:0007669"/>
    <property type="project" value="InterPro"/>
</dbReference>
<organism evidence="8 9">
    <name type="scientific">Candidatus Lloydbacteria bacterium RIFOXYC12_FULL_46_25</name>
    <dbReference type="NCBI Taxonomy" id="1798670"/>
    <lineage>
        <taxon>Bacteria</taxon>
        <taxon>Candidatus Lloydiibacteriota</taxon>
    </lineage>
</organism>
<sequence>MTYIDRSGIMRFVRYVAVGTSTFGLDLALLVFFVQVVHLQYLFATGISFLIAVSLNYVLSRKWVFSRTSRTYERGYVNFLLIAVFGLFLVVSLMAVAVEYFFFSYIIARVLVACVVGMLNYLLNLYWNFNIAGKH</sequence>
<accession>A0A1G2DY70</accession>
<dbReference type="PANTHER" id="PTHR38459">
    <property type="entry name" value="PROPHAGE BACTOPRENOL-LINKED GLUCOSE TRANSLOCASE HOMOLOG"/>
    <property type="match status" value="1"/>
</dbReference>
<dbReference type="EMBL" id="MHLU01000115">
    <property type="protein sequence ID" value="OGZ18001.1"/>
    <property type="molecule type" value="Genomic_DNA"/>
</dbReference>
<dbReference type="PANTHER" id="PTHR38459:SF1">
    <property type="entry name" value="PROPHAGE BACTOPRENOL-LINKED GLUCOSE TRANSLOCASE HOMOLOG"/>
    <property type="match status" value="1"/>
</dbReference>
<feature type="domain" description="GtrA/DPMS transmembrane" evidence="7">
    <location>
        <begin position="14"/>
        <end position="129"/>
    </location>
</feature>
<comment type="caution">
    <text evidence="8">The sequence shown here is derived from an EMBL/GenBank/DDBJ whole genome shotgun (WGS) entry which is preliminary data.</text>
</comment>
<dbReference type="Proteomes" id="UP000178106">
    <property type="component" value="Unassembled WGS sequence"/>
</dbReference>
<evidence type="ECO:0000256" key="3">
    <source>
        <dbReference type="ARBA" id="ARBA00022692"/>
    </source>
</evidence>
<comment type="subcellular location">
    <subcellularLocation>
        <location evidence="1">Membrane</location>
        <topology evidence="1">Multi-pass membrane protein</topology>
    </subcellularLocation>
</comment>
<feature type="transmembrane region" description="Helical" evidence="6">
    <location>
        <begin position="39"/>
        <end position="59"/>
    </location>
</feature>
<protein>
    <recommendedName>
        <fullName evidence="7">GtrA/DPMS transmembrane domain-containing protein</fullName>
    </recommendedName>
</protein>
<evidence type="ECO:0000256" key="2">
    <source>
        <dbReference type="ARBA" id="ARBA00009399"/>
    </source>
</evidence>
<keyword evidence="5 6" id="KW-0472">Membrane</keyword>
<dbReference type="Pfam" id="PF04138">
    <property type="entry name" value="GtrA_DPMS_TM"/>
    <property type="match status" value="1"/>
</dbReference>
<evidence type="ECO:0000256" key="1">
    <source>
        <dbReference type="ARBA" id="ARBA00004141"/>
    </source>
</evidence>
<comment type="similarity">
    <text evidence="2">Belongs to the GtrA family.</text>
</comment>
<keyword evidence="4 6" id="KW-1133">Transmembrane helix</keyword>
<dbReference type="InterPro" id="IPR051401">
    <property type="entry name" value="GtrA_CellWall_Glycosyl"/>
</dbReference>
<evidence type="ECO:0000313" key="9">
    <source>
        <dbReference type="Proteomes" id="UP000178106"/>
    </source>
</evidence>
<evidence type="ECO:0000313" key="8">
    <source>
        <dbReference type="EMBL" id="OGZ18001.1"/>
    </source>
</evidence>
<dbReference type="GO" id="GO:0005886">
    <property type="term" value="C:plasma membrane"/>
    <property type="evidence" value="ECO:0007669"/>
    <property type="project" value="TreeGrafter"/>
</dbReference>
<evidence type="ECO:0000256" key="5">
    <source>
        <dbReference type="ARBA" id="ARBA00023136"/>
    </source>
</evidence>
<reference evidence="8 9" key="1">
    <citation type="journal article" date="2016" name="Nat. Commun.">
        <title>Thousands of microbial genomes shed light on interconnected biogeochemical processes in an aquifer system.</title>
        <authorList>
            <person name="Anantharaman K."/>
            <person name="Brown C.T."/>
            <person name="Hug L.A."/>
            <person name="Sharon I."/>
            <person name="Castelle C.J."/>
            <person name="Probst A.J."/>
            <person name="Thomas B.C."/>
            <person name="Singh A."/>
            <person name="Wilkins M.J."/>
            <person name="Karaoz U."/>
            <person name="Brodie E.L."/>
            <person name="Williams K.H."/>
            <person name="Hubbard S.S."/>
            <person name="Banfield J.F."/>
        </authorList>
    </citation>
    <scope>NUCLEOTIDE SEQUENCE [LARGE SCALE GENOMIC DNA]</scope>
</reference>
<dbReference type="AlphaFoldDB" id="A0A1G2DY70"/>
<evidence type="ECO:0000256" key="6">
    <source>
        <dbReference type="SAM" id="Phobius"/>
    </source>
</evidence>
<proteinExistence type="inferred from homology"/>
<feature type="transmembrane region" description="Helical" evidence="6">
    <location>
        <begin position="79"/>
        <end position="100"/>
    </location>
</feature>
<keyword evidence="3 6" id="KW-0812">Transmembrane</keyword>